<proteinExistence type="inferred from homology"/>
<dbReference type="GO" id="GO:0017038">
    <property type="term" value="P:protein import"/>
    <property type="evidence" value="ECO:0007669"/>
    <property type="project" value="TreeGrafter"/>
</dbReference>
<dbReference type="Pfam" id="PF01618">
    <property type="entry name" value="MotA_ExbB"/>
    <property type="match status" value="1"/>
</dbReference>
<evidence type="ECO:0000256" key="6">
    <source>
        <dbReference type="ARBA" id="ARBA00022989"/>
    </source>
</evidence>
<dbReference type="Proteomes" id="UP000533080">
    <property type="component" value="Unassembled WGS sequence"/>
</dbReference>
<comment type="caution">
    <text evidence="11">The sequence shown here is derived from an EMBL/GenBank/DDBJ whole genome shotgun (WGS) entry which is preliminary data.</text>
</comment>
<evidence type="ECO:0000259" key="10">
    <source>
        <dbReference type="Pfam" id="PF01618"/>
    </source>
</evidence>
<protein>
    <submittedName>
        <fullName evidence="11">MotA/TolQ/ExbB proton channel family protein</fullName>
    </submittedName>
</protein>
<evidence type="ECO:0000313" key="11">
    <source>
        <dbReference type="EMBL" id="NOJ83407.1"/>
    </source>
</evidence>
<evidence type="ECO:0000256" key="8">
    <source>
        <dbReference type="RuleBase" id="RU004057"/>
    </source>
</evidence>
<organism evidence="11 12">
    <name type="scientific">Myxococcus xanthus</name>
    <dbReference type="NCBI Taxonomy" id="34"/>
    <lineage>
        <taxon>Bacteria</taxon>
        <taxon>Pseudomonadati</taxon>
        <taxon>Myxococcota</taxon>
        <taxon>Myxococcia</taxon>
        <taxon>Myxococcales</taxon>
        <taxon>Cystobacterineae</taxon>
        <taxon>Myxococcaceae</taxon>
        <taxon>Myxococcus</taxon>
    </lineage>
</organism>
<evidence type="ECO:0000256" key="7">
    <source>
        <dbReference type="ARBA" id="ARBA00023136"/>
    </source>
</evidence>
<keyword evidence="7 9" id="KW-0472">Membrane</keyword>
<feature type="domain" description="MotA/TolQ/ExbB proton channel" evidence="10">
    <location>
        <begin position="112"/>
        <end position="231"/>
    </location>
</feature>
<evidence type="ECO:0000256" key="4">
    <source>
        <dbReference type="ARBA" id="ARBA00022692"/>
    </source>
</evidence>
<keyword evidence="6 9" id="KW-1133">Transmembrane helix</keyword>
<dbReference type="AlphaFoldDB" id="A0A7Y4IQ62"/>
<evidence type="ECO:0000313" key="12">
    <source>
        <dbReference type="Proteomes" id="UP000533080"/>
    </source>
</evidence>
<feature type="transmembrane region" description="Helical" evidence="9">
    <location>
        <begin position="199"/>
        <end position="220"/>
    </location>
</feature>
<reference evidence="11 12" key="1">
    <citation type="submission" date="2020-05" db="EMBL/GenBank/DDBJ databases">
        <authorList>
            <person name="Whitworth D."/>
        </authorList>
    </citation>
    <scope>NUCLEOTIDE SEQUENCE [LARGE SCALE GENOMIC DNA]</scope>
    <source>
        <strain evidence="11 12">AM005</strain>
    </source>
</reference>
<sequence>MGAPRGAGVERTLGAMIPSVSELLLDVTLAATEGGKLGVTDSVIKFFKDGGPFMFVNLFWLACSLAVALERIVTLVFRYNLNAPPFMEQIAKLVRSGNLDRAVKVCAMAPNAPLAKVVRAGLVNANRGEIEVSKAVEEAIVEHSPNVSKRIPWLWSLANIATLVGLVGTIFGLIGTFQALGNVPAEQKQVLLSDGISKAMNNTAFALSIAVICIIFHLFLTSYAKSMVEGLELNALKLENLLSRRGSVDPAATELEARAS</sequence>
<name>A0A7Y4IQ62_MYXXA</name>
<evidence type="ECO:0000256" key="1">
    <source>
        <dbReference type="ARBA" id="ARBA00004651"/>
    </source>
</evidence>
<evidence type="ECO:0000256" key="2">
    <source>
        <dbReference type="ARBA" id="ARBA00022448"/>
    </source>
</evidence>
<dbReference type="InterPro" id="IPR050790">
    <property type="entry name" value="ExbB/TolQ_transport"/>
</dbReference>
<keyword evidence="3" id="KW-1003">Cell membrane</keyword>
<dbReference type="InterPro" id="IPR002898">
    <property type="entry name" value="MotA_ExbB_proton_chnl"/>
</dbReference>
<feature type="transmembrane region" description="Helical" evidence="9">
    <location>
        <begin position="58"/>
        <end position="77"/>
    </location>
</feature>
<keyword evidence="5 8" id="KW-0653">Protein transport</keyword>
<dbReference type="PANTHER" id="PTHR30625">
    <property type="entry name" value="PROTEIN TOLQ"/>
    <property type="match status" value="1"/>
</dbReference>
<dbReference type="EMBL" id="JABFNT010000192">
    <property type="protein sequence ID" value="NOJ83407.1"/>
    <property type="molecule type" value="Genomic_DNA"/>
</dbReference>
<keyword evidence="2 8" id="KW-0813">Transport</keyword>
<accession>A0A7Y4IQ62</accession>
<keyword evidence="4 9" id="KW-0812">Transmembrane</keyword>
<gene>
    <name evidence="11" type="ORF">HNV28_34715</name>
</gene>
<evidence type="ECO:0000256" key="5">
    <source>
        <dbReference type="ARBA" id="ARBA00022927"/>
    </source>
</evidence>
<feature type="transmembrane region" description="Helical" evidence="9">
    <location>
        <begin position="153"/>
        <end position="179"/>
    </location>
</feature>
<comment type="subcellular location">
    <subcellularLocation>
        <location evidence="1">Cell membrane</location>
        <topology evidence="1">Multi-pass membrane protein</topology>
    </subcellularLocation>
    <subcellularLocation>
        <location evidence="8">Membrane</location>
        <topology evidence="8">Multi-pass membrane protein</topology>
    </subcellularLocation>
</comment>
<comment type="similarity">
    <text evidence="8">Belongs to the exbB/tolQ family.</text>
</comment>
<evidence type="ECO:0000256" key="9">
    <source>
        <dbReference type="SAM" id="Phobius"/>
    </source>
</evidence>
<dbReference type="GO" id="GO:0005886">
    <property type="term" value="C:plasma membrane"/>
    <property type="evidence" value="ECO:0007669"/>
    <property type="project" value="UniProtKB-SubCell"/>
</dbReference>
<evidence type="ECO:0000256" key="3">
    <source>
        <dbReference type="ARBA" id="ARBA00022475"/>
    </source>
</evidence>
<dbReference type="PANTHER" id="PTHR30625:SF15">
    <property type="entry name" value="BIOPOLYMER TRANSPORT PROTEIN EXBB"/>
    <property type="match status" value="1"/>
</dbReference>